<dbReference type="AlphaFoldDB" id="A0A8H7E7U8"/>
<evidence type="ECO:0000259" key="2">
    <source>
        <dbReference type="Pfam" id="PF01636"/>
    </source>
</evidence>
<dbReference type="SUPFAM" id="SSF56112">
    <property type="entry name" value="Protein kinase-like (PK-like)"/>
    <property type="match status" value="1"/>
</dbReference>
<protein>
    <recommendedName>
        <fullName evidence="2">Aminoglycoside phosphotransferase domain-containing protein</fullName>
    </recommendedName>
</protein>
<sequence length="311" mass="36179">MDPNIGSTTIRYKRPSYPTDPNIDSATRKPKVTIHYLRPGYQGPGPDEIERGPEYLSREIFKISPTLMVKYGAWIKFSEAKNMLFIEQNTTIPVPKVHAVYSLMAPARKHYNDGWTGKREFREITYIFMDFVPGATIEESWDQWDEATIANVQNELKDYIRQLRGIPGGEYIGSLDRGPVADCMLEHADFRGPFDSEEEFNIGLRKTYWESYKKEVLICDRLDGMLAAHKHQIVFTHNDLHFSNIMVHDGHISSIIDWADSGWYPDYWEYVSAMRVGNNRQDWNTILDNGIGRPHCEYLIIERVRQILVPW</sequence>
<dbReference type="Pfam" id="PF01636">
    <property type="entry name" value="APH"/>
    <property type="match status" value="1"/>
</dbReference>
<dbReference type="PANTHER" id="PTHR21310">
    <property type="entry name" value="AMINOGLYCOSIDE PHOSPHOTRANSFERASE-RELATED-RELATED"/>
    <property type="match status" value="1"/>
</dbReference>
<dbReference type="Gene3D" id="3.90.1200.10">
    <property type="match status" value="1"/>
</dbReference>
<accession>A0A8H7E7U8</accession>
<proteinExistence type="predicted"/>
<evidence type="ECO:0000313" key="4">
    <source>
        <dbReference type="Proteomes" id="UP000606974"/>
    </source>
</evidence>
<feature type="compositionally biased region" description="Polar residues" evidence="1">
    <location>
        <begin position="1"/>
        <end position="10"/>
    </location>
</feature>
<feature type="region of interest" description="Disordered" evidence="1">
    <location>
        <begin position="1"/>
        <end position="24"/>
    </location>
</feature>
<dbReference type="InterPro" id="IPR051678">
    <property type="entry name" value="AGP_Transferase"/>
</dbReference>
<evidence type="ECO:0000256" key="1">
    <source>
        <dbReference type="SAM" id="MobiDB-lite"/>
    </source>
</evidence>
<dbReference type="InterPro" id="IPR002575">
    <property type="entry name" value="Aminoglycoside_PTrfase"/>
</dbReference>
<dbReference type="InterPro" id="IPR011009">
    <property type="entry name" value="Kinase-like_dom_sf"/>
</dbReference>
<keyword evidence="4" id="KW-1185">Reference proteome</keyword>
<gene>
    <name evidence="3" type="ORF">GJ744_003808</name>
</gene>
<reference evidence="3" key="1">
    <citation type="submission" date="2020-02" db="EMBL/GenBank/DDBJ databases">
        <authorList>
            <person name="Palmer J.M."/>
        </authorList>
    </citation>
    <scope>NUCLEOTIDE SEQUENCE</scope>
    <source>
        <strain evidence="3">EPUS1.4</strain>
        <tissue evidence="3">Thallus</tissue>
    </source>
</reference>
<evidence type="ECO:0000313" key="3">
    <source>
        <dbReference type="EMBL" id="KAF7511645.1"/>
    </source>
</evidence>
<feature type="domain" description="Aminoglycoside phosphotransferase" evidence="2">
    <location>
        <begin position="86"/>
        <end position="276"/>
    </location>
</feature>
<organism evidence="3 4">
    <name type="scientific">Endocarpon pusillum</name>
    <dbReference type="NCBI Taxonomy" id="364733"/>
    <lineage>
        <taxon>Eukaryota</taxon>
        <taxon>Fungi</taxon>
        <taxon>Dikarya</taxon>
        <taxon>Ascomycota</taxon>
        <taxon>Pezizomycotina</taxon>
        <taxon>Eurotiomycetes</taxon>
        <taxon>Chaetothyriomycetidae</taxon>
        <taxon>Verrucariales</taxon>
        <taxon>Verrucariaceae</taxon>
        <taxon>Endocarpon</taxon>
    </lineage>
</organism>
<comment type="caution">
    <text evidence="3">The sequence shown here is derived from an EMBL/GenBank/DDBJ whole genome shotgun (WGS) entry which is preliminary data.</text>
</comment>
<dbReference type="CDD" id="cd05120">
    <property type="entry name" value="APH_ChoK_like"/>
    <property type="match status" value="1"/>
</dbReference>
<name>A0A8H7E7U8_9EURO</name>
<dbReference type="PANTHER" id="PTHR21310:SF15">
    <property type="entry name" value="AMINOGLYCOSIDE PHOSPHOTRANSFERASE DOMAIN-CONTAINING PROTEIN"/>
    <property type="match status" value="1"/>
</dbReference>
<dbReference type="EMBL" id="JAACFV010000018">
    <property type="protein sequence ID" value="KAF7511645.1"/>
    <property type="molecule type" value="Genomic_DNA"/>
</dbReference>
<dbReference type="Proteomes" id="UP000606974">
    <property type="component" value="Unassembled WGS sequence"/>
</dbReference>
<dbReference type="OrthoDB" id="2906425at2759"/>